<dbReference type="Proteomes" id="UP001234202">
    <property type="component" value="Unassembled WGS sequence"/>
</dbReference>
<reference evidence="1" key="1">
    <citation type="submission" date="2023-04" db="EMBL/GenBank/DDBJ databases">
        <title>Draft Genome sequencing of Naganishia species isolated from polar environments using Oxford Nanopore Technology.</title>
        <authorList>
            <person name="Leo P."/>
            <person name="Venkateswaran K."/>
        </authorList>
    </citation>
    <scope>NUCLEOTIDE SEQUENCE</scope>
    <source>
        <strain evidence="1">DBVPG 5303</strain>
    </source>
</reference>
<keyword evidence="2" id="KW-1185">Reference proteome</keyword>
<evidence type="ECO:0000313" key="1">
    <source>
        <dbReference type="EMBL" id="KAJ9119339.1"/>
    </source>
</evidence>
<protein>
    <submittedName>
        <fullName evidence="1">Uncharacterized protein</fullName>
    </submittedName>
</protein>
<organism evidence="1 2">
    <name type="scientific">Naganishia onofrii</name>
    <dbReference type="NCBI Taxonomy" id="1851511"/>
    <lineage>
        <taxon>Eukaryota</taxon>
        <taxon>Fungi</taxon>
        <taxon>Dikarya</taxon>
        <taxon>Basidiomycota</taxon>
        <taxon>Agaricomycotina</taxon>
        <taxon>Tremellomycetes</taxon>
        <taxon>Filobasidiales</taxon>
        <taxon>Filobasidiaceae</taxon>
        <taxon>Naganishia</taxon>
    </lineage>
</organism>
<evidence type="ECO:0000313" key="2">
    <source>
        <dbReference type="Proteomes" id="UP001234202"/>
    </source>
</evidence>
<name>A0ACC2X7L2_9TREE</name>
<proteinExistence type="predicted"/>
<accession>A0ACC2X7L2</accession>
<dbReference type="EMBL" id="JASBWV010000025">
    <property type="protein sequence ID" value="KAJ9119339.1"/>
    <property type="molecule type" value="Genomic_DNA"/>
</dbReference>
<gene>
    <name evidence="1" type="ORF">QFC24_005810</name>
</gene>
<sequence>MASRPVADTVQRHETQYLRNADSSSDDNGRPKDVLDTAPPSDLDARSPASSPPPSPINSRRRHAKDVERDQHAESPSSVADNHERSQTQGNGDVLASSRNTRYALNG</sequence>
<comment type="caution">
    <text evidence="1">The sequence shown here is derived from an EMBL/GenBank/DDBJ whole genome shotgun (WGS) entry which is preliminary data.</text>
</comment>